<gene>
    <name evidence="3" type="ORF">COO91_05240</name>
</gene>
<keyword evidence="2" id="KW-0472">Membrane</keyword>
<proteinExistence type="predicted"/>
<accession>A0A2K8SV11</accession>
<keyword evidence="2" id="KW-1133">Transmembrane helix</keyword>
<evidence type="ECO:0000256" key="2">
    <source>
        <dbReference type="SAM" id="Phobius"/>
    </source>
</evidence>
<protein>
    <submittedName>
        <fullName evidence="3">Uncharacterized protein</fullName>
    </submittedName>
</protein>
<feature type="region of interest" description="Disordered" evidence="1">
    <location>
        <begin position="53"/>
        <end position="75"/>
    </location>
</feature>
<dbReference type="AlphaFoldDB" id="A0A2K8SV11"/>
<sequence>MAKEAEKTRLWHDLELKLVGFINYCAKFCVAIAFIFLPQEYLVGSGEWGVGSGEWGVGSRGSREQGEQGKKTNDK</sequence>
<reference evidence="3 4" key="1">
    <citation type="submission" date="2017-11" db="EMBL/GenBank/DDBJ databases">
        <title>Complete genome of a free-living desiccation-tolerant cyanobacterium and its photosynthetic adaptation to extreme terrestrial habitat.</title>
        <authorList>
            <person name="Shang J."/>
        </authorList>
    </citation>
    <scope>NUCLEOTIDE SEQUENCE [LARGE SCALE GENOMIC DNA]</scope>
    <source>
        <strain evidence="3 4">CCNUN1</strain>
    </source>
</reference>
<evidence type="ECO:0000313" key="3">
    <source>
        <dbReference type="EMBL" id="AUB39248.1"/>
    </source>
</evidence>
<keyword evidence="4" id="KW-1185">Reference proteome</keyword>
<dbReference type="EMBL" id="CP024785">
    <property type="protein sequence ID" value="AUB39248.1"/>
    <property type="molecule type" value="Genomic_DNA"/>
</dbReference>
<name>A0A2K8SV11_9NOSO</name>
<dbReference type="Proteomes" id="UP000232003">
    <property type="component" value="Chromosome"/>
</dbReference>
<organism evidence="3 4">
    <name type="scientific">Nostoc flagelliforme CCNUN1</name>
    <dbReference type="NCBI Taxonomy" id="2038116"/>
    <lineage>
        <taxon>Bacteria</taxon>
        <taxon>Bacillati</taxon>
        <taxon>Cyanobacteriota</taxon>
        <taxon>Cyanophyceae</taxon>
        <taxon>Nostocales</taxon>
        <taxon>Nostocaceae</taxon>
        <taxon>Nostoc</taxon>
    </lineage>
</organism>
<evidence type="ECO:0000256" key="1">
    <source>
        <dbReference type="SAM" id="MobiDB-lite"/>
    </source>
</evidence>
<keyword evidence="2" id="KW-0812">Transmembrane</keyword>
<dbReference type="KEGG" id="nfl:COO91_05240"/>
<dbReference type="RefSeq" id="WP_167407571.1">
    <property type="nucleotide sequence ID" value="NZ_CP024785.1"/>
</dbReference>
<feature type="transmembrane region" description="Helical" evidence="2">
    <location>
        <begin position="21"/>
        <end position="38"/>
    </location>
</feature>
<feature type="compositionally biased region" description="Basic and acidic residues" evidence="1">
    <location>
        <begin position="61"/>
        <end position="75"/>
    </location>
</feature>
<evidence type="ECO:0000313" key="4">
    <source>
        <dbReference type="Proteomes" id="UP000232003"/>
    </source>
</evidence>